<dbReference type="AlphaFoldDB" id="A0A177CG36"/>
<sequence>MNSLPQELVDKIASFLDRRDLGAIVLLSRKLRYAAEYHSGAFAEARLKADSAVIRKFSSIYCGHRSSYLRVIVLDTSVPGVYDENIEYPEQDCRDTEKDVQTMTEAFSQEMSMLFSAISALEKHTHDLGKIHVIIHTPTRCGSTYHPEPEKLFECHIEYRTILDIARRCPNLDTLKCRLGGSEWMGNFKSQTLNESCQDWAGPRRDSRHGFENAVRGIHKALPRLRRVDLDFLFPLEWMEAFPERSTLPNLVHPAPYDPFSSSLRILSHHLRTMHLRVIADDTLFWPTENDNTSTWPNMESMNIMFCNSHPSGLWYISGQPSTTPGYEITPEHYPPLIKTDRDRENDEDDDAIYDWDSGDASHISHTRVFPQEPALTRFLRAFAKAAGSMPKLKDFVFWTPIKVHADDLEENFPALDPLSISRHARSVSIAELAWGIAYTAPGIDFPSRWEKSVDTSVRNLWWKVGDWRPEAELAELFHKIGLEEHRGQMSEHWNDVENQDNGLDYRDIFERWGFEPWSRTFGCLVCGG</sequence>
<evidence type="ECO:0000256" key="1">
    <source>
        <dbReference type="SAM" id="MobiDB-lite"/>
    </source>
</evidence>
<name>A0A177CG36_9PLEO</name>
<dbReference type="OrthoDB" id="5985073at2759"/>
<organism evidence="3 4">
    <name type="scientific">Paraphaeosphaeria sporulosa</name>
    <dbReference type="NCBI Taxonomy" id="1460663"/>
    <lineage>
        <taxon>Eukaryota</taxon>
        <taxon>Fungi</taxon>
        <taxon>Dikarya</taxon>
        <taxon>Ascomycota</taxon>
        <taxon>Pezizomycotina</taxon>
        <taxon>Dothideomycetes</taxon>
        <taxon>Pleosporomycetidae</taxon>
        <taxon>Pleosporales</taxon>
        <taxon>Massarineae</taxon>
        <taxon>Didymosphaeriaceae</taxon>
        <taxon>Paraphaeosphaeria</taxon>
    </lineage>
</organism>
<feature type="domain" description="F-box" evidence="2">
    <location>
        <begin position="1"/>
        <end position="45"/>
    </location>
</feature>
<dbReference type="SUPFAM" id="SSF81383">
    <property type="entry name" value="F-box domain"/>
    <property type="match status" value="1"/>
</dbReference>
<reference evidence="3 4" key="1">
    <citation type="submission" date="2016-05" db="EMBL/GenBank/DDBJ databases">
        <title>Comparative analysis of secretome profiles of manganese(II)-oxidizing ascomycete fungi.</title>
        <authorList>
            <consortium name="DOE Joint Genome Institute"/>
            <person name="Zeiner C.A."/>
            <person name="Purvine S.O."/>
            <person name="Zink E.M."/>
            <person name="Wu S."/>
            <person name="Pasa-Tolic L."/>
            <person name="Chaput D.L."/>
            <person name="Haridas S."/>
            <person name="Grigoriev I.V."/>
            <person name="Santelli C.M."/>
            <person name="Hansel C.M."/>
        </authorList>
    </citation>
    <scope>NUCLEOTIDE SEQUENCE [LARGE SCALE GENOMIC DNA]</scope>
    <source>
        <strain evidence="3 4">AP3s5-JAC2a</strain>
    </source>
</reference>
<evidence type="ECO:0000259" key="2">
    <source>
        <dbReference type="PROSITE" id="PS50181"/>
    </source>
</evidence>
<dbReference type="Proteomes" id="UP000077069">
    <property type="component" value="Unassembled WGS sequence"/>
</dbReference>
<protein>
    <recommendedName>
        <fullName evidence="2">F-box domain-containing protein</fullName>
    </recommendedName>
</protein>
<dbReference type="PROSITE" id="PS50181">
    <property type="entry name" value="FBOX"/>
    <property type="match status" value="1"/>
</dbReference>
<dbReference type="InterPro" id="IPR001810">
    <property type="entry name" value="F-box_dom"/>
</dbReference>
<evidence type="ECO:0000313" key="4">
    <source>
        <dbReference type="Proteomes" id="UP000077069"/>
    </source>
</evidence>
<dbReference type="EMBL" id="KV441552">
    <property type="protein sequence ID" value="OAG05799.1"/>
    <property type="molecule type" value="Genomic_DNA"/>
</dbReference>
<dbReference type="InParanoid" id="A0A177CG36"/>
<accession>A0A177CG36</accession>
<dbReference type="RefSeq" id="XP_018036164.1">
    <property type="nucleotide sequence ID" value="XM_018184150.1"/>
</dbReference>
<dbReference type="GeneID" id="28767636"/>
<gene>
    <name evidence="3" type="ORF">CC84DRAFT_1244325</name>
</gene>
<dbReference type="STRING" id="1460663.A0A177CG36"/>
<evidence type="ECO:0000313" key="3">
    <source>
        <dbReference type="EMBL" id="OAG05799.1"/>
    </source>
</evidence>
<keyword evidence="4" id="KW-1185">Reference proteome</keyword>
<dbReference type="CDD" id="cd09917">
    <property type="entry name" value="F-box_SF"/>
    <property type="match status" value="1"/>
</dbReference>
<dbReference type="InterPro" id="IPR036047">
    <property type="entry name" value="F-box-like_dom_sf"/>
</dbReference>
<proteinExistence type="predicted"/>
<feature type="region of interest" description="Disordered" evidence="1">
    <location>
        <begin position="327"/>
        <end position="348"/>
    </location>
</feature>